<evidence type="ECO:0000313" key="2">
    <source>
        <dbReference type="EMBL" id="EEA21247.1"/>
    </source>
</evidence>
<dbReference type="Proteomes" id="UP000001294">
    <property type="component" value="Unassembled WGS sequence"/>
</dbReference>
<dbReference type="GO" id="GO:0016829">
    <property type="term" value="F:lyase activity"/>
    <property type="evidence" value="ECO:0007669"/>
    <property type="project" value="UniProtKB-KW"/>
</dbReference>
<sequence>MSAYRKPVLFQETTVSRRPTRLDLDKLIYFHRGLPGYSKTRLIDLPELAMELNVRNVFMKDESDRFGLPSFKILGASWGTFTAICSLLGLPQDSSLDHLLKEATSCNVKLFAATDGNHGRAVARMGRLLSLITSIYVPSDLEDHAKQLISGEGAQVITYDGDYDGAVQAATKAAEITTNGLLIQDTSFPGYEDIPSSITQGYSTIFREVDDELQLRGLQVDVIVTPVGVGSLAHAVVQHYKTLGMPETTRVVTVEPDTAACFYRSLQRKNPAKISTAHTIMTGMNCGTVSHGAWQDLCHLVDASLTVSDFEAHQAVQYLRTQKISSGPCGASSVAALRRLTIYDRAHLGLHPDTVIVLLNTEGDRPYDTPLDVSTDDPVELTRLLTRIQSTNLTLASTQRTRETYIVDFIEAWLQHRDIESCRLNQYLVVLPSSGLFQGGYKAQTSCLTAIQILLQIELHTVPGQNAQSITREIESLLAKIAENQPQFRFKRPCVLFSRSALKLDSGHPFERLAAKAAENACEQSVKPIGLRFRCDTTPLDANGIPTVVFGPTGDGLPSDEEWMDVESIRKTERMISSLVAEFCG</sequence>
<dbReference type="InterPro" id="IPR036052">
    <property type="entry name" value="TrpB-like_PALP_sf"/>
</dbReference>
<dbReference type="OrthoDB" id="10059875at2759"/>
<dbReference type="EMBL" id="DS995903">
    <property type="protein sequence ID" value="EEA21247.1"/>
    <property type="molecule type" value="Genomic_DNA"/>
</dbReference>
<dbReference type="PANTHER" id="PTHR42937:SF1">
    <property type="entry name" value="DIAMINOPROPIONATE AMMONIA-LYASE"/>
    <property type="match status" value="1"/>
</dbReference>
<dbReference type="VEuPathDB" id="FungiDB:PMAA_050650"/>
<dbReference type="AlphaFoldDB" id="B6QME5"/>
<dbReference type="InterPro" id="IPR001926">
    <property type="entry name" value="TrpB-like_PALP"/>
</dbReference>
<feature type="domain" description="Tryptophan synthase beta chain-like PALP" evidence="1">
    <location>
        <begin position="35"/>
        <end position="359"/>
    </location>
</feature>
<protein>
    <submittedName>
        <fullName evidence="2">Diaminopropionate ammonia-lyase, putative</fullName>
    </submittedName>
</protein>
<dbReference type="Gene3D" id="3.30.70.360">
    <property type="match status" value="1"/>
</dbReference>
<reference evidence="3" key="1">
    <citation type="journal article" date="2015" name="Genome Announc.">
        <title>Genome sequence of the AIDS-associated pathogen Penicillium marneffei (ATCC18224) and its near taxonomic relative Talaromyces stipitatus (ATCC10500).</title>
        <authorList>
            <person name="Nierman W.C."/>
            <person name="Fedorova-Abrams N.D."/>
            <person name="Andrianopoulos A."/>
        </authorList>
    </citation>
    <scope>NUCLEOTIDE SEQUENCE [LARGE SCALE GENOMIC DNA]</scope>
    <source>
        <strain evidence="3">ATCC 18224 / CBS 334.59 / QM 7333</strain>
    </source>
</reference>
<organism evidence="2 3">
    <name type="scientific">Talaromyces marneffei (strain ATCC 18224 / CBS 334.59 / QM 7333)</name>
    <name type="common">Penicillium marneffei</name>
    <dbReference type="NCBI Taxonomy" id="441960"/>
    <lineage>
        <taxon>Eukaryota</taxon>
        <taxon>Fungi</taxon>
        <taxon>Dikarya</taxon>
        <taxon>Ascomycota</taxon>
        <taxon>Pezizomycotina</taxon>
        <taxon>Eurotiomycetes</taxon>
        <taxon>Eurotiomycetidae</taxon>
        <taxon>Eurotiales</taxon>
        <taxon>Trichocomaceae</taxon>
        <taxon>Talaromyces</taxon>
        <taxon>Talaromyces sect. Talaromyces</taxon>
    </lineage>
</organism>
<name>B6QME5_TALMQ</name>
<keyword evidence="3" id="KW-1185">Reference proteome</keyword>
<evidence type="ECO:0000259" key="1">
    <source>
        <dbReference type="Pfam" id="PF00291"/>
    </source>
</evidence>
<dbReference type="SUPFAM" id="SSF53187">
    <property type="entry name" value="Zn-dependent exopeptidases"/>
    <property type="match status" value="1"/>
</dbReference>
<dbReference type="CDD" id="cd00640">
    <property type="entry name" value="Trp-synth-beta_II"/>
    <property type="match status" value="1"/>
</dbReference>
<accession>B6QME5</accession>
<dbReference type="STRING" id="441960.B6QME5"/>
<dbReference type="SUPFAM" id="SSF53686">
    <property type="entry name" value="Tryptophan synthase beta subunit-like PLP-dependent enzymes"/>
    <property type="match status" value="1"/>
</dbReference>
<dbReference type="PhylomeDB" id="B6QME5"/>
<dbReference type="PANTHER" id="PTHR42937">
    <property type="match status" value="1"/>
</dbReference>
<dbReference type="HOGENOM" id="CLU_021802_8_4_1"/>
<dbReference type="Gene3D" id="3.40.50.1100">
    <property type="match status" value="2"/>
</dbReference>
<dbReference type="Pfam" id="PF00291">
    <property type="entry name" value="PALP"/>
    <property type="match status" value="1"/>
</dbReference>
<dbReference type="Gene3D" id="3.40.630.10">
    <property type="entry name" value="Zn peptidases"/>
    <property type="match status" value="1"/>
</dbReference>
<keyword evidence="2" id="KW-0456">Lyase</keyword>
<gene>
    <name evidence="2" type="ORF">PMAA_050650</name>
</gene>
<proteinExistence type="predicted"/>
<evidence type="ECO:0000313" key="3">
    <source>
        <dbReference type="Proteomes" id="UP000001294"/>
    </source>
</evidence>